<dbReference type="InterPro" id="IPR011011">
    <property type="entry name" value="Znf_FYVE_PHD"/>
</dbReference>
<dbReference type="InterPro" id="IPR013083">
    <property type="entry name" value="Znf_RING/FYVE/PHD"/>
</dbReference>
<keyword evidence="5" id="KW-0175">Coiled coil</keyword>
<evidence type="ECO:0000256" key="6">
    <source>
        <dbReference type="SAM" id="MobiDB-lite"/>
    </source>
</evidence>
<feature type="coiled-coil region" evidence="5">
    <location>
        <begin position="208"/>
        <end position="301"/>
    </location>
</feature>
<evidence type="ECO:0000256" key="3">
    <source>
        <dbReference type="ARBA" id="ARBA00022833"/>
    </source>
</evidence>
<evidence type="ECO:0000313" key="9">
    <source>
        <dbReference type="EMBL" id="SVP92306.1"/>
    </source>
</evidence>
<sequence>MKETGICEVCGARFGFIYWKRFCAKCKRTCCKDCLNSVVKGGVLDSPDFDRLKLCSDCIVAESTTQSISIHEDLEMTGQINSSLKLELKQKIMALEKFRNLLLQIASTFGPNSDLLPNSDLYNTNNTLNTIDSPIGSDPHKTSDRPPNSDFNTPLDSINSTDSRPNNFSTNSGRNTTTDSFVSCDRFSNEPSIQNGLDNDYYDIGELVSKCQDEFESMREKIRTMRRRYESSIINEEIMKIEMDRISKELELVSNERDSLRSSVSQLKILTCDMDDLKQQYEDVLNEREMLLARCKKLELLLHSPRPALHNVSRNLQNPNTRREFNRFRFWLSSTYCPRFYSNP</sequence>
<feature type="domain" description="FYVE-type" evidence="7">
    <location>
        <begin position="1"/>
        <end position="63"/>
    </location>
</feature>
<keyword evidence="1" id="KW-0479">Metal-binding</keyword>
<feature type="compositionally biased region" description="Polar residues" evidence="6">
    <location>
        <begin position="145"/>
        <end position="181"/>
    </location>
</feature>
<evidence type="ECO:0000259" key="7">
    <source>
        <dbReference type="PROSITE" id="PS50178"/>
    </source>
</evidence>
<evidence type="ECO:0000256" key="1">
    <source>
        <dbReference type="ARBA" id="ARBA00022723"/>
    </source>
</evidence>
<dbReference type="AlphaFoldDB" id="A0A3B0MPP2"/>
<evidence type="ECO:0000313" key="8">
    <source>
        <dbReference type="EMBL" id="SVP92103.1"/>
    </source>
</evidence>
<dbReference type="InterPro" id="IPR017455">
    <property type="entry name" value="Znf_FYVE-rel"/>
</dbReference>
<feature type="region of interest" description="Disordered" evidence="6">
    <location>
        <begin position="130"/>
        <end position="181"/>
    </location>
</feature>
<dbReference type="CDD" id="cd00065">
    <property type="entry name" value="FYVE_like_SF"/>
    <property type="match status" value="1"/>
</dbReference>
<organism evidence="8">
    <name type="scientific">Theileria annulata</name>
    <dbReference type="NCBI Taxonomy" id="5874"/>
    <lineage>
        <taxon>Eukaryota</taxon>
        <taxon>Sar</taxon>
        <taxon>Alveolata</taxon>
        <taxon>Apicomplexa</taxon>
        <taxon>Aconoidasida</taxon>
        <taxon>Piroplasmida</taxon>
        <taxon>Theileriidae</taxon>
        <taxon>Theileria</taxon>
    </lineage>
</organism>
<evidence type="ECO:0000256" key="5">
    <source>
        <dbReference type="SAM" id="Coils"/>
    </source>
</evidence>
<dbReference type="EMBL" id="UIVS01000002">
    <property type="protein sequence ID" value="SVP92306.1"/>
    <property type="molecule type" value="Genomic_DNA"/>
</dbReference>
<dbReference type="PROSITE" id="PS50178">
    <property type="entry name" value="ZF_FYVE"/>
    <property type="match status" value="1"/>
</dbReference>
<keyword evidence="2 4" id="KW-0863">Zinc-finger</keyword>
<dbReference type="Gene3D" id="3.30.40.10">
    <property type="entry name" value="Zinc/RING finger domain, C3HC4 (zinc finger)"/>
    <property type="match status" value="1"/>
</dbReference>
<dbReference type="VEuPathDB" id="PiroplasmaDB:TA14070"/>
<proteinExistence type="predicted"/>
<keyword evidence="3" id="KW-0862">Zinc</keyword>
<dbReference type="GO" id="GO:0008270">
    <property type="term" value="F:zinc ion binding"/>
    <property type="evidence" value="ECO:0007669"/>
    <property type="project" value="UniProtKB-KW"/>
</dbReference>
<gene>
    <name evidence="8" type="ORF">TAT_000209700</name>
    <name evidence="9" type="ORF">TAV_000209900</name>
</gene>
<evidence type="ECO:0000256" key="4">
    <source>
        <dbReference type="PROSITE-ProRule" id="PRU00091"/>
    </source>
</evidence>
<evidence type="ECO:0000256" key="2">
    <source>
        <dbReference type="ARBA" id="ARBA00022771"/>
    </source>
</evidence>
<accession>A0A3B0MPP2</accession>
<dbReference type="EMBL" id="UIVT01000002">
    <property type="protein sequence ID" value="SVP92103.1"/>
    <property type="molecule type" value="Genomic_DNA"/>
</dbReference>
<dbReference type="SUPFAM" id="SSF57903">
    <property type="entry name" value="FYVE/PHD zinc finger"/>
    <property type="match status" value="1"/>
</dbReference>
<protein>
    <recommendedName>
        <fullName evidence="7">FYVE-type domain-containing protein</fullName>
    </recommendedName>
</protein>
<reference evidence="8" key="1">
    <citation type="submission" date="2018-07" db="EMBL/GenBank/DDBJ databases">
        <authorList>
            <person name="Quirk P.G."/>
            <person name="Krulwich T.A."/>
        </authorList>
    </citation>
    <scope>NUCLEOTIDE SEQUENCE</scope>
    <source>
        <strain evidence="8">Anand</strain>
    </source>
</reference>
<name>A0A3B0MPP2_THEAN</name>